<dbReference type="EMBL" id="JBBUTF010000022">
    <property type="protein sequence ID" value="MEK8028313.1"/>
    <property type="molecule type" value="Genomic_DNA"/>
</dbReference>
<feature type="region of interest" description="Disordered" evidence="1">
    <location>
        <begin position="67"/>
        <end position="118"/>
    </location>
</feature>
<gene>
    <name evidence="4" type="ORF">AACH11_20325</name>
</gene>
<dbReference type="InterPro" id="IPR006860">
    <property type="entry name" value="FecR"/>
</dbReference>
<comment type="caution">
    <text evidence="4">The sequence shown here is derived from an EMBL/GenBank/DDBJ whole genome shotgun (WGS) entry which is preliminary data.</text>
</comment>
<dbReference type="RefSeq" id="WP_341376100.1">
    <property type="nucleotide sequence ID" value="NZ_JBBUTF010000022.1"/>
</dbReference>
<feature type="compositionally biased region" description="Low complexity" evidence="1">
    <location>
        <begin position="93"/>
        <end position="118"/>
    </location>
</feature>
<dbReference type="Pfam" id="PF16220">
    <property type="entry name" value="DUF4880"/>
    <property type="match status" value="1"/>
</dbReference>
<proteinExistence type="predicted"/>
<dbReference type="Pfam" id="PF04773">
    <property type="entry name" value="FecR"/>
    <property type="match status" value="1"/>
</dbReference>
<dbReference type="InterPro" id="IPR012373">
    <property type="entry name" value="Ferrdict_sens_TM"/>
</dbReference>
<reference evidence="4 5" key="1">
    <citation type="submission" date="2024-04" db="EMBL/GenBank/DDBJ databases">
        <title>Novel species of the genus Ideonella isolated from streams.</title>
        <authorList>
            <person name="Lu H."/>
        </authorList>
    </citation>
    <scope>NUCLEOTIDE SEQUENCE [LARGE SCALE GENOMIC DNA]</scope>
    <source>
        <strain evidence="4 5">BYS139W</strain>
    </source>
</reference>
<sequence length="380" mass="39478">MSDRLRDEALRWQVCLWSGEVTAAERARFERWHQRSAAHQQAWQQVRRFGLCLEGLAGGAAAGVGAGAGPGAGPSAVRRPARDDGHAAAVERGTPTAGSAAPAGGSPGAAAPSSRQTPAPLRRRLLGAGLVLGGGTALWRGLDPSAGGRLAAGDADHRTAVGQWRAWTLADGSQLHLGTATAVDVDPVARTLRLYEGELLLAPGPLARGGTGVQGGAQGEGEGVRGAWTVRTPAGEVFAPGARVSVRHVAAERGRGSRLQVHAGAAVVRGHGPAAPRRVPAAAQCWWTAGAIGPLQPLPTLADAWTRGLLAVERQPLGELLAELGRYRAGWLRWDAAVARWPVSGVFALQPVDAALEALVQVLPLRLQRLGPWWVSVRAA</sequence>
<organism evidence="4 5">
    <name type="scientific">Pseudaquabacterium rugosum</name>
    <dbReference type="NCBI Taxonomy" id="2984194"/>
    <lineage>
        <taxon>Bacteria</taxon>
        <taxon>Pseudomonadati</taxon>
        <taxon>Pseudomonadota</taxon>
        <taxon>Betaproteobacteria</taxon>
        <taxon>Burkholderiales</taxon>
        <taxon>Sphaerotilaceae</taxon>
        <taxon>Pseudaquabacterium</taxon>
    </lineage>
</organism>
<keyword evidence="5" id="KW-1185">Reference proteome</keyword>
<evidence type="ECO:0000313" key="5">
    <source>
        <dbReference type="Proteomes" id="UP001368500"/>
    </source>
</evidence>
<dbReference type="PANTHER" id="PTHR30273">
    <property type="entry name" value="PERIPLASMIC SIGNAL SENSOR AND SIGMA FACTOR ACTIVATOR FECR-RELATED"/>
    <property type="match status" value="1"/>
</dbReference>
<accession>A0ABU9BEG2</accession>
<evidence type="ECO:0000256" key="1">
    <source>
        <dbReference type="SAM" id="MobiDB-lite"/>
    </source>
</evidence>
<feature type="domain" description="FecR N-terminal" evidence="3">
    <location>
        <begin position="7"/>
        <end position="48"/>
    </location>
</feature>
<dbReference type="Proteomes" id="UP001368500">
    <property type="component" value="Unassembled WGS sequence"/>
</dbReference>
<dbReference type="PANTHER" id="PTHR30273:SF2">
    <property type="entry name" value="PROTEIN FECR"/>
    <property type="match status" value="1"/>
</dbReference>
<protein>
    <submittedName>
        <fullName evidence="4">DUF4880 domain-containing protein</fullName>
    </submittedName>
</protein>
<name>A0ABU9BEG2_9BURK</name>
<feature type="domain" description="FecR protein" evidence="2">
    <location>
        <begin position="156"/>
        <end position="265"/>
    </location>
</feature>
<evidence type="ECO:0000313" key="4">
    <source>
        <dbReference type="EMBL" id="MEK8028313.1"/>
    </source>
</evidence>
<dbReference type="InterPro" id="IPR032623">
    <property type="entry name" value="FecR_N"/>
</dbReference>
<evidence type="ECO:0000259" key="2">
    <source>
        <dbReference type="Pfam" id="PF04773"/>
    </source>
</evidence>
<evidence type="ECO:0000259" key="3">
    <source>
        <dbReference type="Pfam" id="PF16220"/>
    </source>
</evidence>
<dbReference type="PIRSF" id="PIRSF018266">
    <property type="entry name" value="FecR"/>
    <property type="match status" value="1"/>
</dbReference>